<gene>
    <name evidence="3" type="ORF">A3C86_01860</name>
</gene>
<feature type="transmembrane region" description="Helical" evidence="1">
    <location>
        <begin position="53"/>
        <end position="75"/>
    </location>
</feature>
<evidence type="ECO:0000313" key="3">
    <source>
        <dbReference type="EMBL" id="OGG59687.1"/>
    </source>
</evidence>
<dbReference type="AlphaFoldDB" id="A0A1F6DEE7"/>
<reference evidence="3 4" key="1">
    <citation type="journal article" date="2016" name="Nat. Commun.">
        <title>Thousands of microbial genomes shed light on interconnected biogeochemical processes in an aquifer system.</title>
        <authorList>
            <person name="Anantharaman K."/>
            <person name="Brown C.T."/>
            <person name="Hug L.A."/>
            <person name="Sharon I."/>
            <person name="Castelle C.J."/>
            <person name="Probst A.J."/>
            <person name="Thomas B.C."/>
            <person name="Singh A."/>
            <person name="Wilkins M.J."/>
            <person name="Karaoz U."/>
            <person name="Brodie E.L."/>
            <person name="Williams K.H."/>
            <person name="Hubbard S.S."/>
            <person name="Banfield J.F."/>
        </authorList>
    </citation>
    <scope>NUCLEOTIDE SEQUENCE [LARGE SCALE GENOMIC DNA]</scope>
</reference>
<dbReference type="Pfam" id="PF18920">
    <property type="entry name" value="DUF5671"/>
    <property type="match status" value="1"/>
</dbReference>
<accession>A0A1F6DEE7</accession>
<evidence type="ECO:0000313" key="4">
    <source>
        <dbReference type="Proteomes" id="UP000178042"/>
    </source>
</evidence>
<protein>
    <recommendedName>
        <fullName evidence="2">DUF5671 domain-containing protein</fullName>
    </recommendedName>
</protein>
<dbReference type="EMBL" id="MFLD01000023">
    <property type="protein sequence ID" value="OGG59687.1"/>
    <property type="molecule type" value="Genomic_DNA"/>
</dbReference>
<organism evidence="3 4">
    <name type="scientific">Candidatus Kaiserbacteria bacterium RIFCSPHIGHO2_02_FULL_49_16</name>
    <dbReference type="NCBI Taxonomy" id="1798490"/>
    <lineage>
        <taxon>Bacteria</taxon>
        <taxon>Candidatus Kaiseribacteriota</taxon>
    </lineage>
</organism>
<sequence>MDKPKVTPKDFFLWAGVMVSLYGGVVAYITLVFDYINHAFPNPVTNAYYPGAYSASISYESATLIVLTPVLLVLMRLIRRSIAEDPSRREIWIRRWALFLTLFLAGATLVVDLIVLVNTYLQGEDLTVGFLLKVLAVFLVVGLGFMHFLADLRGYWEREPARAKMVNYAVGFLVLATIIAGFFIIGTPKEMREQKQDAIRVQNLQNIQWQIVNYWQQKEELPASLSDVNDPISNNIVPVDPQTKEPYEYEATGTLSFVLCSTFAGKGNSVENVSFDKPMAPARVVADKGFPITPDNWQHDAGRVCFDRTIDPERYPPYSKTRTL</sequence>
<feature type="transmembrane region" description="Helical" evidence="1">
    <location>
        <begin position="126"/>
        <end position="145"/>
    </location>
</feature>
<keyword evidence="1" id="KW-0472">Membrane</keyword>
<dbReference type="InterPro" id="IPR043728">
    <property type="entry name" value="DUF5671"/>
</dbReference>
<feature type="domain" description="DUF5671" evidence="2">
    <location>
        <begin position="11"/>
        <end position="142"/>
    </location>
</feature>
<proteinExistence type="predicted"/>
<evidence type="ECO:0000256" key="1">
    <source>
        <dbReference type="SAM" id="Phobius"/>
    </source>
</evidence>
<evidence type="ECO:0000259" key="2">
    <source>
        <dbReference type="Pfam" id="PF18920"/>
    </source>
</evidence>
<feature type="transmembrane region" description="Helical" evidence="1">
    <location>
        <begin position="166"/>
        <end position="186"/>
    </location>
</feature>
<comment type="caution">
    <text evidence="3">The sequence shown here is derived from an EMBL/GenBank/DDBJ whole genome shotgun (WGS) entry which is preliminary data.</text>
</comment>
<feature type="transmembrane region" description="Helical" evidence="1">
    <location>
        <begin position="12"/>
        <end position="33"/>
    </location>
</feature>
<feature type="transmembrane region" description="Helical" evidence="1">
    <location>
        <begin position="96"/>
        <end position="120"/>
    </location>
</feature>
<keyword evidence="1" id="KW-1133">Transmembrane helix</keyword>
<name>A0A1F6DEE7_9BACT</name>
<dbReference type="Proteomes" id="UP000178042">
    <property type="component" value="Unassembled WGS sequence"/>
</dbReference>
<keyword evidence="1" id="KW-0812">Transmembrane</keyword>